<name>A0A0W8G7N8_9ZZZZ</name>
<reference evidence="1" key="1">
    <citation type="journal article" date="2015" name="Proc. Natl. Acad. Sci. U.S.A.">
        <title>Networks of energetic and metabolic interactions define dynamics in microbial communities.</title>
        <authorList>
            <person name="Embree M."/>
            <person name="Liu J.K."/>
            <person name="Al-Bassam M.M."/>
            <person name="Zengler K."/>
        </authorList>
    </citation>
    <scope>NUCLEOTIDE SEQUENCE</scope>
</reference>
<dbReference type="AlphaFoldDB" id="A0A0W8G7N8"/>
<dbReference type="EMBL" id="LNQE01000138">
    <property type="protein sequence ID" value="KUG29052.1"/>
    <property type="molecule type" value="Genomic_DNA"/>
</dbReference>
<comment type="caution">
    <text evidence="1">The sequence shown here is derived from an EMBL/GenBank/DDBJ whole genome shotgun (WGS) entry which is preliminary data.</text>
</comment>
<sequence length="67" mass="7000">MKRLCTLCGEVVSEMDFYVVSAGAVVCSACIVAKGVRVCRAHPGPEAAENPAMVREGYGRLAVSRAG</sequence>
<accession>A0A0W8G7N8</accession>
<protein>
    <submittedName>
        <fullName evidence="1">Uncharacterized protein</fullName>
    </submittedName>
</protein>
<gene>
    <name evidence="1" type="ORF">ASZ90_001065</name>
</gene>
<proteinExistence type="predicted"/>
<evidence type="ECO:0000313" key="1">
    <source>
        <dbReference type="EMBL" id="KUG29052.1"/>
    </source>
</evidence>
<organism evidence="1">
    <name type="scientific">hydrocarbon metagenome</name>
    <dbReference type="NCBI Taxonomy" id="938273"/>
    <lineage>
        <taxon>unclassified sequences</taxon>
        <taxon>metagenomes</taxon>
        <taxon>ecological metagenomes</taxon>
    </lineage>
</organism>